<dbReference type="PANTHER" id="PTHR30535:SF7">
    <property type="entry name" value="IRON(III) DICITRATE-BINDING PROTEIN"/>
    <property type="match status" value="1"/>
</dbReference>
<dbReference type="PANTHER" id="PTHR30535">
    <property type="entry name" value="VITAMIN B12-BINDING PROTEIN"/>
    <property type="match status" value="1"/>
</dbReference>
<dbReference type="PROSITE" id="PS50983">
    <property type="entry name" value="FE_B12_PBP"/>
    <property type="match status" value="1"/>
</dbReference>
<name>A0A495W642_9PSEU</name>
<evidence type="ECO:0000259" key="3">
    <source>
        <dbReference type="PROSITE" id="PS50983"/>
    </source>
</evidence>
<dbReference type="OrthoDB" id="9797850at2"/>
<dbReference type="InterPro" id="IPR002491">
    <property type="entry name" value="ABC_transptr_periplasmic_BD"/>
</dbReference>
<dbReference type="EMBL" id="RBXO01000001">
    <property type="protein sequence ID" value="RKT57132.1"/>
    <property type="molecule type" value="Genomic_DNA"/>
</dbReference>
<dbReference type="InterPro" id="IPR050902">
    <property type="entry name" value="ABC_Transporter_SBP"/>
</dbReference>
<sequence length="327" mass="35336">MRKLVALALVLSTTGCGATIAQQEPGETKVTVRNCGQDVTYDRVPSRVVTNDTGITELMFALGLADRMAGYVVSEGHKAGDVAGSPWKEDFARVPRLAEKINKEVVQGAGADLVFAGWNYGFSESTGFTPDVLKEQGIASYLLTESCRNGVGKQRGIMPPLEALYTDLRNLGAIFRVPDRAEELIAGYRKQVADAEKLLQGKPRPKVFLYDSGLDQPFTSGRNGAPQDVISKAGGDNIFGDLDDSWTAVGWEAVVSRAPDVVLINDYADGDATTPAQKQAFLESHAPLREVPAIRDKRFFVLPYAALVEGPRNPAAIESFARFLARG</sequence>
<evidence type="ECO:0000256" key="2">
    <source>
        <dbReference type="SAM" id="SignalP"/>
    </source>
</evidence>
<evidence type="ECO:0000256" key="1">
    <source>
        <dbReference type="ARBA" id="ARBA00008814"/>
    </source>
</evidence>
<dbReference type="Proteomes" id="UP000282084">
    <property type="component" value="Unassembled WGS sequence"/>
</dbReference>
<organism evidence="4 5">
    <name type="scientific">Saccharothrix australiensis</name>
    <dbReference type="NCBI Taxonomy" id="2072"/>
    <lineage>
        <taxon>Bacteria</taxon>
        <taxon>Bacillati</taxon>
        <taxon>Actinomycetota</taxon>
        <taxon>Actinomycetes</taxon>
        <taxon>Pseudonocardiales</taxon>
        <taxon>Pseudonocardiaceae</taxon>
        <taxon>Saccharothrix</taxon>
    </lineage>
</organism>
<proteinExistence type="inferred from homology"/>
<comment type="similarity">
    <text evidence="1">Belongs to the bacterial solute-binding protein 8 family.</text>
</comment>
<feature type="domain" description="Fe/B12 periplasmic-binding" evidence="3">
    <location>
        <begin position="47"/>
        <end position="327"/>
    </location>
</feature>
<gene>
    <name evidence="4" type="ORF">C8E97_5848</name>
</gene>
<feature type="signal peptide" evidence="2">
    <location>
        <begin position="1"/>
        <end position="21"/>
    </location>
</feature>
<keyword evidence="5" id="KW-1185">Reference proteome</keyword>
<reference evidence="4 5" key="1">
    <citation type="submission" date="2018-10" db="EMBL/GenBank/DDBJ databases">
        <title>Sequencing the genomes of 1000 actinobacteria strains.</title>
        <authorList>
            <person name="Klenk H.-P."/>
        </authorList>
    </citation>
    <scope>NUCLEOTIDE SEQUENCE [LARGE SCALE GENOMIC DNA]</scope>
    <source>
        <strain evidence="4 5">DSM 43800</strain>
    </source>
</reference>
<protein>
    <submittedName>
        <fullName evidence="4">Iron complex transport system substrate-binding protein</fullName>
    </submittedName>
</protein>
<dbReference type="CDD" id="cd01148">
    <property type="entry name" value="TroA_a"/>
    <property type="match status" value="1"/>
</dbReference>
<accession>A0A495W642</accession>
<evidence type="ECO:0000313" key="5">
    <source>
        <dbReference type="Proteomes" id="UP000282084"/>
    </source>
</evidence>
<comment type="caution">
    <text evidence="4">The sequence shown here is derived from an EMBL/GenBank/DDBJ whole genome shotgun (WGS) entry which is preliminary data.</text>
</comment>
<dbReference type="RefSeq" id="WP_121008614.1">
    <property type="nucleotide sequence ID" value="NZ_RBXO01000001.1"/>
</dbReference>
<evidence type="ECO:0000313" key="4">
    <source>
        <dbReference type="EMBL" id="RKT57132.1"/>
    </source>
</evidence>
<dbReference type="SUPFAM" id="SSF53807">
    <property type="entry name" value="Helical backbone' metal receptor"/>
    <property type="match status" value="1"/>
</dbReference>
<dbReference type="Pfam" id="PF01497">
    <property type="entry name" value="Peripla_BP_2"/>
    <property type="match status" value="1"/>
</dbReference>
<feature type="chain" id="PRO_5038580347" evidence="2">
    <location>
        <begin position="22"/>
        <end position="327"/>
    </location>
</feature>
<dbReference type="AlphaFoldDB" id="A0A495W642"/>
<keyword evidence="2" id="KW-0732">Signal</keyword>
<dbReference type="PROSITE" id="PS51257">
    <property type="entry name" value="PROKAR_LIPOPROTEIN"/>
    <property type="match status" value="1"/>
</dbReference>
<dbReference type="Gene3D" id="3.40.50.1980">
    <property type="entry name" value="Nitrogenase molybdenum iron protein domain"/>
    <property type="match status" value="2"/>
</dbReference>